<comment type="caution">
    <text evidence="1">The sequence shown here is derived from an EMBL/GenBank/DDBJ whole genome shotgun (WGS) entry which is preliminary data.</text>
</comment>
<keyword evidence="2" id="KW-1185">Reference proteome</keyword>
<dbReference type="PANTHER" id="PTHR32487:SF0">
    <property type="entry name" value="3-OXO-DELTA(4,5)-STEROID 5-BETA-REDUCTASE"/>
    <property type="match status" value="1"/>
</dbReference>
<dbReference type="EMBL" id="PEJP01000007">
    <property type="protein sequence ID" value="RYO71387.1"/>
    <property type="molecule type" value="Genomic_DNA"/>
</dbReference>
<dbReference type="Proteomes" id="UP000293823">
    <property type="component" value="Unassembled WGS sequence"/>
</dbReference>
<name>A0A4Q4SKZ0_9PLEO</name>
<accession>A0A4Q4SKZ0</accession>
<dbReference type="AlphaFoldDB" id="A0A4Q4SKZ0"/>
<evidence type="ECO:0000313" key="1">
    <source>
        <dbReference type="EMBL" id="RYO71387.1"/>
    </source>
</evidence>
<protein>
    <submittedName>
        <fullName evidence="1">Uncharacterized protein</fullName>
    </submittedName>
</protein>
<proteinExistence type="predicted"/>
<gene>
    <name evidence="1" type="ORF">AA0113_g2255</name>
</gene>
<sequence length="118" mass="13137">MDMAPEPPISVVANEIGIQGTPVLQKSVVEQQSDLVKWSQRADVKGAWESFAERKGLDKEIFDKATWAFLGFVLGRNFDLVISMSKARECGWTGYRDTWASLKDVFEQMKGAGVLPKA</sequence>
<organism evidence="1 2">
    <name type="scientific">Alternaria arborescens</name>
    <dbReference type="NCBI Taxonomy" id="156630"/>
    <lineage>
        <taxon>Eukaryota</taxon>
        <taxon>Fungi</taxon>
        <taxon>Dikarya</taxon>
        <taxon>Ascomycota</taxon>
        <taxon>Pezizomycotina</taxon>
        <taxon>Dothideomycetes</taxon>
        <taxon>Pleosporomycetidae</taxon>
        <taxon>Pleosporales</taxon>
        <taxon>Pleosporineae</taxon>
        <taxon>Pleosporaceae</taxon>
        <taxon>Alternaria</taxon>
        <taxon>Alternaria sect. Alternaria</taxon>
    </lineage>
</organism>
<reference evidence="2" key="1">
    <citation type="journal article" date="2019" name="bioRxiv">
        <title>Genomics, evolutionary history and diagnostics of the Alternaria alternata species group including apple and Asian pear pathotypes.</title>
        <authorList>
            <person name="Armitage A.D."/>
            <person name="Cockerton H.M."/>
            <person name="Sreenivasaprasad S."/>
            <person name="Woodhall J.W."/>
            <person name="Lane C.R."/>
            <person name="Harrison R.J."/>
            <person name="Clarkson J.P."/>
        </authorList>
    </citation>
    <scope>NUCLEOTIDE SEQUENCE [LARGE SCALE GENOMIC DNA]</scope>
    <source>
        <strain evidence="2">RGR 97.0016</strain>
    </source>
</reference>
<dbReference type="OrthoDB" id="1731983at2759"/>
<dbReference type="Gene3D" id="3.40.50.720">
    <property type="entry name" value="NAD(P)-binding Rossmann-like Domain"/>
    <property type="match status" value="1"/>
</dbReference>
<evidence type="ECO:0000313" key="2">
    <source>
        <dbReference type="Proteomes" id="UP000293823"/>
    </source>
</evidence>
<dbReference type="PANTHER" id="PTHR32487">
    <property type="entry name" value="3-OXO-DELTA(4,5)-STEROID 5-BETA-REDUCTASE"/>
    <property type="match status" value="1"/>
</dbReference>